<dbReference type="EMBL" id="JAMLDX010000011">
    <property type="protein sequence ID" value="MCP3731661.1"/>
    <property type="molecule type" value="Genomic_DNA"/>
</dbReference>
<comment type="caution">
    <text evidence="3">The sequence shown here is derived from an EMBL/GenBank/DDBJ whole genome shotgun (WGS) entry which is preliminary data.</text>
</comment>
<protein>
    <submittedName>
        <fullName evidence="3">Heparinase II/III family protein</fullName>
    </submittedName>
</protein>
<feature type="domain" description="Heparinase II/III-like C-terminal" evidence="2">
    <location>
        <begin position="327"/>
        <end position="571"/>
    </location>
</feature>
<sequence length="577" mass="62201">MSDERGDPATDGIEQGKRLIRIGGDRGLSLADRVSERLHRLAWRTPIHSFRLRGRHPLKLIAVVDDPFFGDVARGRALLDGKLSFRGENHVVEGLDLARPNWSKPFGDYLHSFAWLRDLSSVATRVEAVPVAETLMRKWLAAHADKVTDPAWRADLWGRRILFWTAHAPLILSSTDLVYRSKVLNTLARGARHLDRSAERVPLGVPRIAAWCGVLTAGLMIPGGDPRRAFGEAGLARALRGSVSDDGGINGRSPQALLDAVMLLTLLRSTYAARRLEAPELVSATLTKMVTALLGVTHGDRGLASWQGGVPVDGETIDAMIAATGARVRPLRQARAWGYQRLAQQKTVLIMDAAPPPIARVMEGGCASTLAFEFSDGADRIVVSCGGARGADLRLPAALAEGLRTTAAHSTLVVRDSNSTAIHPDGTLGRGVVEMELSRQETEAASRIEASHDGYVRRHGVIHRRAIALGADGRDVRGEDSLLPSGRKSKATAIGFAIRFHLHPGVDVSPTADGSGALLRTKSGSAWQFRARGGTLAIEESVWIDGRGIPRETQQLVLTGNAPAGGHSVSWLFHRAR</sequence>
<name>A0A9X2HNJ8_9SPHN</name>
<evidence type="ECO:0000256" key="1">
    <source>
        <dbReference type="ARBA" id="ARBA00004196"/>
    </source>
</evidence>
<dbReference type="Proteomes" id="UP001139451">
    <property type="component" value="Unassembled WGS sequence"/>
</dbReference>
<proteinExistence type="predicted"/>
<accession>A0A9X2HNJ8</accession>
<dbReference type="RefSeq" id="WP_254294445.1">
    <property type="nucleotide sequence ID" value="NZ_JAMLDX010000011.1"/>
</dbReference>
<dbReference type="GO" id="GO:0030313">
    <property type="term" value="C:cell envelope"/>
    <property type="evidence" value="ECO:0007669"/>
    <property type="project" value="UniProtKB-SubCell"/>
</dbReference>
<gene>
    <name evidence="3" type="ORF">M9978_14635</name>
</gene>
<dbReference type="InterPro" id="IPR008929">
    <property type="entry name" value="Chondroitin_lyas"/>
</dbReference>
<dbReference type="Gene3D" id="1.50.10.100">
    <property type="entry name" value="Chondroitin AC/alginate lyase"/>
    <property type="match status" value="1"/>
</dbReference>
<comment type="subcellular location">
    <subcellularLocation>
        <location evidence="1">Cell envelope</location>
    </subcellularLocation>
</comment>
<evidence type="ECO:0000259" key="2">
    <source>
        <dbReference type="Pfam" id="PF07940"/>
    </source>
</evidence>
<dbReference type="InterPro" id="IPR012480">
    <property type="entry name" value="Hepar_II_III_C"/>
</dbReference>
<evidence type="ECO:0000313" key="4">
    <source>
        <dbReference type="Proteomes" id="UP001139451"/>
    </source>
</evidence>
<evidence type="ECO:0000313" key="3">
    <source>
        <dbReference type="EMBL" id="MCP3731661.1"/>
    </source>
</evidence>
<keyword evidence="4" id="KW-1185">Reference proteome</keyword>
<dbReference type="Gene3D" id="2.70.98.70">
    <property type="match status" value="1"/>
</dbReference>
<reference evidence="3" key="1">
    <citation type="submission" date="2022-05" db="EMBL/GenBank/DDBJ databases">
        <title>Sphingomonas sp. strain MG17 Genome sequencing and assembly.</title>
        <authorList>
            <person name="Kim I."/>
        </authorList>
    </citation>
    <scope>NUCLEOTIDE SEQUENCE</scope>
    <source>
        <strain evidence="3">MG17</strain>
    </source>
</reference>
<dbReference type="Pfam" id="PF07940">
    <property type="entry name" value="Hepar_II_III_C"/>
    <property type="match status" value="1"/>
</dbReference>
<dbReference type="AlphaFoldDB" id="A0A9X2HNJ8"/>
<organism evidence="3 4">
    <name type="scientific">Sphingomonas tagetis</name>
    <dbReference type="NCBI Taxonomy" id="2949092"/>
    <lineage>
        <taxon>Bacteria</taxon>
        <taxon>Pseudomonadati</taxon>
        <taxon>Pseudomonadota</taxon>
        <taxon>Alphaproteobacteria</taxon>
        <taxon>Sphingomonadales</taxon>
        <taxon>Sphingomonadaceae</taxon>
        <taxon>Sphingomonas</taxon>
    </lineage>
</organism>
<dbReference type="GO" id="GO:0016829">
    <property type="term" value="F:lyase activity"/>
    <property type="evidence" value="ECO:0007669"/>
    <property type="project" value="InterPro"/>
</dbReference>